<sequence>MASSSCALELRAAGLAGQYPAVRKQRKGSPLCLLLAGTKSRRRDSFLEISRGTRAIVRAAQAVGHDRTTGLPFSAVPTGQPALSAPAAVYMNKMKEGGEVVTPEKLDRWMRESIGEIVRNIGEAPFLMHIFSDGARGGAAPALRLEKEPASPQMWRRIKKRWDKEGRTPDAVILVEGLEEGEEEDGARVEEAAVGVVCRSVPRTWGLVVQGRGMDCVACYILNITRVMSSMGFCTHFCLVRAKCFGEPAEVQLRNVWLQGR</sequence>
<evidence type="ECO:0000313" key="3">
    <source>
        <dbReference type="Proteomes" id="UP000317650"/>
    </source>
</evidence>
<dbReference type="STRING" id="52838.A0A4S8K7G0"/>
<reference evidence="2 3" key="1">
    <citation type="journal article" date="2019" name="Nat. Plants">
        <title>Genome sequencing of Musa balbisiana reveals subgenome evolution and function divergence in polyploid bananas.</title>
        <authorList>
            <person name="Yao X."/>
        </authorList>
    </citation>
    <scope>NUCLEOTIDE SEQUENCE [LARGE SCALE GENOMIC DNA]</scope>
    <source>
        <strain evidence="3">cv. DH-PKW</strain>
        <tissue evidence="2">Leaves</tissue>
    </source>
</reference>
<keyword evidence="3" id="KW-1185">Reference proteome</keyword>
<dbReference type="Proteomes" id="UP000317650">
    <property type="component" value="Chromosome 8"/>
</dbReference>
<comment type="caution">
    <text evidence="2">The sequence shown here is derived from an EMBL/GenBank/DDBJ whole genome shotgun (WGS) entry which is preliminary data.</text>
</comment>
<gene>
    <name evidence="2" type="ORF">C4D60_Mb08t29770</name>
</gene>
<dbReference type="PANTHER" id="PTHR35127">
    <property type="entry name" value="OS03G0736900 PROTEIN"/>
    <property type="match status" value="1"/>
</dbReference>
<accession>A0A4S8K7G0</accession>
<dbReference type="PANTHER" id="PTHR35127:SF1">
    <property type="entry name" value="GENOME ASSEMBLY, CHROMOSOME: A10"/>
    <property type="match status" value="1"/>
</dbReference>
<dbReference type="EMBL" id="PYDT01000002">
    <property type="protein sequence ID" value="THU70891.1"/>
    <property type="molecule type" value="Genomic_DNA"/>
</dbReference>
<evidence type="ECO:0000313" key="2">
    <source>
        <dbReference type="EMBL" id="THU70891.1"/>
    </source>
</evidence>
<dbReference type="AlphaFoldDB" id="A0A4S8K7G0"/>
<evidence type="ECO:0000259" key="1">
    <source>
        <dbReference type="Pfam" id="PF25089"/>
    </source>
</evidence>
<protein>
    <recommendedName>
        <fullName evidence="1">DUF7804 domain-containing protein</fullName>
    </recommendedName>
</protein>
<feature type="domain" description="DUF7804" evidence="1">
    <location>
        <begin position="101"/>
        <end position="185"/>
    </location>
</feature>
<organism evidence="2 3">
    <name type="scientific">Musa balbisiana</name>
    <name type="common">Banana</name>
    <dbReference type="NCBI Taxonomy" id="52838"/>
    <lineage>
        <taxon>Eukaryota</taxon>
        <taxon>Viridiplantae</taxon>
        <taxon>Streptophyta</taxon>
        <taxon>Embryophyta</taxon>
        <taxon>Tracheophyta</taxon>
        <taxon>Spermatophyta</taxon>
        <taxon>Magnoliopsida</taxon>
        <taxon>Liliopsida</taxon>
        <taxon>Zingiberales</taxon>
        <taxon>Musaceae</taxon>
        <taxon>Musa</taxon>
    </lineage>
</organism>
<dbReference type="Pfam" id="PF25089">
    <property type="entry name" value="DUF7804"/>
    <property type="match status" value="1"/>
</dbReference>
<name>A0A4S8K7G0_MUSBA</name>
<dbReference type="InterPro" id="IPR056706">
    <property type="entry name" value="DUF7804"/>
</dbReference>
<proteinExistence type="predicted"/>